<dbReference type="OMA" id="IVCRMST"/>
<dbReference type="GO" id="GO:0002949">
    <property type="term" value="P:tRNA threonylcarbamoyladenosine modification"/>
    <property type="evidence" value="ECO:0007669"/>
    <property type="project" value="TreeGrafter"/>
</dbReference>
<sequence>MLQTKLPQFPKYKVDISLFRDVQNSNELKTKVAELPYAFIDAKTICSREQLLSAVYRALDEVTYNKMRTKSLHSECLLCLSPTSNIGDAFHKFGIKEDSREVICLQLSKVEQHEVPPFHVFVKGIEVAFDDEHLGQFYDKELLRRIYKLDSSSQPQSRESLSRAVVNAIHLRGL</sequence>
<protein>
    <recommendedName>
        <fullName evidence="4">EKC/KEOPS complex subunit CGI121</fullName>
    </recommendedName>
    <alternativeName>
        <fullName evidence="3">EKC/KEOPS complex subunit cgi121</fullName>
    </alternativeName>
</protein>
<comment type="subcellular location">
    <subcellularLocation>
        <location evidence="1">Nucleus</location>
    </subcellularLocation>
</comment>
<dbReference type="AlphaFoldDB" id="J7R1T9"/>
<dbReference type="InterPro" id="IPR013926">
    <property type="entry name" value="CGI121/TPRKB"/>
</dbReference>
<dbReference type="Pfam" id="PF08617">
    <property type="entry name" value="CGI-121"/>
    <property type="match status" value="1"/>
</dbReference>
<reference evidence="10" key="2">
    <citation type="submission" date="2012-08" db="EMBL/GenBank/DDBJ databases">
        <title>Genome sequence of Kazachstania naganishii.</title>
        <authorList>
            <person name="Gordon J.L."/>
            <person name="Armisen D."/>
            <person name="Proux-Wera E."/>
            <person name="OhEigeartaigh S.S."/>
            <person name="Byrne K.P."/>
            <person name="Wolfe K.H."/>
        </authorList>
    </citation>
    <scope>NUCLEOTIDE SEQUENCE [LARGE SCALE GENOMIC DNA]</scope>
    <source>
        <strain evidence="10">ATCC MYA-139 / BCRC 22969 / CBS 8797 / CCRC 22969 / KCTC 17520 / NBRC 10181 / NCYC 3082</strain>
    </source>
</reference>
<evidence type="ECO:0000256" key="1">
    <source>
        <dbReference type="ARBA" id="ARBA00004123"/>
    </source>
</evidence>
<name>J7R1T9_HUIN7</name>
<organism evidence="9 10">
    <name type="scientific">Huiozyma naganishii (strain ATCC MYA-139 / BCRC 22969 / CBS 8797 / KCTC 17520 / NBRC 10181 / NCYC 3082 / Yp74L-3)</name>
    <name type="common">Yeast</name>
    <name type="synonym">Kazachstania naganishii</name>
    <dbReference type="NCBI Taxonomy" id="1071383"/>
    <lineage>
        <taxon>Eukaryota</taxon>
        <taxon>Fungi</taxon>
        <taxon>Dikarya</taxon>
        <taxon>Ascomycota</taxon>
        <taxon>Saccharomycotina</taxon>
        <taxon>Saccharomycetes</taxon>
        <taxon>Saccharomycetales</taxon>
        <taxon>Saccharomycetaceae</taxon>
        <taxon>Huiozyma</taxon>
    </lineage>
</organism>
<accession>J7R1T9</accession>
<dbReference type="GO" id="GO:0000049">
    <property type="term" value="F:tRNA binding"/>
    <property type="evidence" value="ECO:0007669"/>
    <property type="project" value="EnsemblFungi"/>
</dbReference>
<dbReference type="Proteomes" id="UP000006310">
    <property type="component" value="Chromosome 2"/>
</dbReference>
<evidence type="ECO:0000256" key="2">
    <source>
        <dbReference type="ARBA" id="ARBA00005546"/>
    </source>
</evidence>
<dbReference type="GeneID" id="34524430"/>
<dbReference type="HOGENOM" id="CLU_065847_1_1_1"/>
<dbReference type="SUPFAM" id="SSF143870">
    <property type="entry name" value="PF0523-like"/>
    <property type="match status" value="1"/>
</dbReference>
<evidence type="ECO:0000256" key="3">
    <source>
        <dbReference type="ARBA" id="ARBA00015316"/>
    </source>
</evidence>
<dbReference type="GO" id="GO:0000722">
    <property type="term" value="P:telomere maintenance via recombination"/>
    <property type="evidence" value="ECO:0007669"/>
    <property type="project" value="EnsemblFungi"/>
</dbReference>
<dbReference type="STRING" id="1071383.J7R1T9"/>
<dbReference type="eggNOG" id="KOG4066">
    <property type="taxonomic scope" value="Eukaryota"/>
</dbReference>
<evidence type="ECO:0000256" key="6">
    <source>
        <dbReference type="ARBA" id="ARBA00023242"/>
    </source>
</evidence>
<keyword evidence="6 8" id="KW-0539">Nucleus</keyword>
<dbReference type="KEGG" id="kng:KNAG_0B03380"/>
<evidence type="ECO:0000256" key="8">
    <source>
        <dbReference type="RuleBase" id="RU004398"/>
    </source>
</evidence>
<evidence type="ECO:0000313" key="9">
    <source>
        <dbReference type="EMBL" id="CCK68780.1"/>
    </source>
</evidence>
<dbReference type="OrthoDB" id="329139at2759"/>
<keyword evidence="5" id="KW-0819">tRNA processing</keyword>
<evidence type="ECO:0000256" key="5">
    <source>
        <dbReference type="ARBA" id="ARBA00022694"/>
    </source>
</evidence>
<dbReference type="EMBL" id="HE978315">
    <property type="protein sequence ID" value="CCK68780.1"/>
    <property type="molecule type" value="Genomic_DNA"/>
</dbReference>
<dbReference type="GO" id="GO:0045944">
    <property type="term" value="P:positive regulation of transcription by RNA polymerase II"/>
    <property type="evidence" value="ECO:0007669"/>
    <property type="project" value="EnsemblFungi"/>
</dbReference>
<comment type="function">
    <text evidence="7">Component of the EKC/KEOPS complex that is required for the formation of a threonylcarbamoyl group on adenosine at position 37 (t(6)A37) in tRNAs that read codons beginning with adenine. The complex is probably involved in the transfer of the threonylcarbamoyl moiety of threonylcarbamoyl-AMP (TC-AMP) to the N6 group of A37. CGI121 acts as an allosteric effector that regulates the t(6)A activity of the complex. The EKC/KEOPS complex also promotes both telomere uncapping and telomere elongation. The complex is required for efficient recruitment of transcriptional coactivators. CGI121 is not required for tRNA modification.</text>
</comment>
<dbReference type="InterPro" id="IPR036504">
    <property type="entry name" value="CGI121/TPRKB_sf"/>
</dbReference>
<comment type="similarity">
    <text evidence="2 8">Belongs to the CGI121/TPRKB family.</text>
</comment>
<evidence type="ECO:0000256" key="7">
    <source>
        <dbReference type="ARBA" id="ARBA00025043"/>
    </source>
</evidence>
<dbReference type="GO" id="GO:0000408">
    <property type="term" value="C:EKC/KEOPS complex"/>
    <property type="evidence" value="ECO:0007669"/>
    <property type="project" value="EnsemblFungi"/>
</dbReference>
<evidence type="ECO:0000313" key="10">
    <source>
        <dbReference type="Proteomes" id="UP000006310"/>
    </source>
</evidence>
<dbReference type="GO" id="GO:0005634">
    <property type="term" value="C:nucleus"/>
    <property type="evidence" value="ECO:0007669"/>
    <property type="project" value="UniProtKB-SubCell"/>
</dbReference>
<dbReference type="PANTHER" id="PTHR15840:SF10">
    <property type="entry name" value="EKC_KEOPS COMPLEX SUBUNIT TPRKB"/>
    <property type="match status" value="1"/>
</dbReference>
<dbReference type="GO" id="GO:0005829">
    <property type="term" value="C:cytosol"/>
    <property type="evidence" value="ECO:0007669"/>
    <property type="project" value="TreeGrafter"/>
</dbReference>
<evidence type="ECO:0000256" key="4">
    <source>
        <dbReference type="ARBA" id="ARBA00016009"/>
    </source>
</evidence>
<keyword evidence="10" id="KW-1185">Reference proteome</keyword>
<proteinExistence type="inferred from homology"/>
<gene>
    <name evidence="9" type="primary">KNAG0B03380</name>
    <name evidence="9" type="ordered locus">KNAG_0B03380</name>
</gene>
<dbReference type="PANTHER" id="PTHR15840">
    <property type="entry name" value="CGI-121 FAMILY MEMBER"/>
    <property type="match status" value="1"/>
</dbReference>
<dbReference type="Gene3D" id="3.30.2380.10">
    <property type="entry name" value="CGI121/TPRKB"/>
    <property type="match status" value="1"/>
</dbReference>
<dbReference type="RefSeq" id="XP_022463026.1">
    <property type="nucleotide sequence ID" value="XM_022611636.1"/>
</dbReference>
<reference evidence="9 10" key="1">
    <citation type="journal article" date="2011" name="Proc. Natl. Acad. Sci. U.S.A.">
        <title>Evolutionary erosion of yeast sex chromosomes by mating-type switching accidents.</title>
        <authorList>
            <person name="Gordon J.L."/>
            <person name="Armisen D."/>
            <person name="Proux-Wera E."/>
            <person name="Oheigeartaigh S.S."/>
            <person name="Byrne K.P."/>
            <person name="Wolfe K.H."/>
        </authorList>
    </citation>
    <scope>NUCLEOTIDE SEQUENCE [LARGE SCALE GENOMIC DNA]</scope>
    <source>
        <strain evidence="10">ATCC MYA-139 / BCRC 22969 / CBS 8797 / CCRC 22969 / KCTC 17520 / NBRC 10181 / NCYC 3082</strain>
    </source>
</reference>